<keyword evidence="2" id="KW-0805">Transcription regulation</keyword>
<dbReference type="InterPro" id="IPR013324">
    <property type="entry name" value="RNA_pol_sigma_r3/r4-like"/>
</dbReference>
<dbReference type="InterPro" id="IPR039425">
    <property type="entry name" value="RNA_pol_sigma-70-like"/>
</dbReference>
<dbReference type="STRING" id="1236973.JCM9157_2648"/>
<protein>
    <submittedName>
        <fullName evidence="7">RNA polymerase sigma-70 factor</fullName>
    </submittedName>
</protein>
<dbReference type="GO" id="GO:0006352">
    <property type="term" value="P:DNA-templated transcription initiation"/>
    <property type="evidence" value="ECO:0007669"/>
    <property type="project" value="InterPro"/>
</dbReference>
<evidence type="ECO:0000256" key="4">
    <source>
        <dbReference type="ARBA" id="ARBA00023163"/>
    </source>
</evidence>
<dbReference type="SUPFAM" id="SSF88659">
    <property type="entry name" value="Sigma3 and sigma4 domains of RNA polymerase sigma factors"/>
    <property type="match status" value="1"/>
</dbReference>
<keyword evidence="8" id="KW-1185">Reference proteome</keyword>
<dbReference type="Pfam" id="PF08281">
    <property type="entry name" value="Sigma70_r4_2"/>
    <property type="match status" value="1"/>
</dbReference>
<dbReference type="Proteomes" id="UP000018896">
    <property type="component" value="Unassembled WGS sequence"/>
</dbReference>
<evidence type="ECO:0000256" key="2">
    <source>
        <dbReference type="ARBA" id="ARBA00023015"/>
    </source>
</evidence>
<dbReference type="InterPro" id="IPR013325">
    <property type="entry name" value="RNA_pol_sigma_r2"/>
</dbReference>
<dbReference type="InterPro" id="IPR007627">
    <property type="entry name" value="RNA_pol_sigma70_r2"/>
</dbReference>
<dbReference type="InterPro" id="IPR036388">
    <property type="entry name" value="WH-like_DNA-bd_sf"/>
</dbReference>
<keyword evidence="3" id="KW-0731">Sigma factor</keyword>
<accession>W4QTY7</accession>
<feature type="domain" description="RNA polymerase sigma-70 region 2" evidence="5">
    <location>
        <begin position="14"/>
        <end position="79"/>
    </location>
</feature>
<dbReference type="AlphaFoldDB" id="W4QTY7"/>
<evidence type="ECO:0000259" key="5">
    <source>
        <dbReference type="Pfam" id="PF04542"/>
    </source>
</evidence>
<organism evidence="7 8">
    <name type="scientific">Halalkalibacter akibai (strain ATCC 43226 / DSM 21942 / CIP 109018 / JCM 9157 / 1139)</name>
    <name type="common">Bacillus akibai</name>
    <dbReference type="NCBI Taxonomy" id="1236973"/>
    <lineage>
        <taxon>Bacteria</taxon>
        <taxon>Bacillati</taxon>
        <taxon>Bacillota</taxon>
        <taxon>Bacilli</taxon>
        <taxon>Bacillales</taxon>
        <taxon>Bacillaceae</taxon>
        <taxon>Halalkalibacter</taxon>
    </lineage>
</organism>
<dbReference type="RefSeq" id="WP_052013115.1">
    <property type="nucleotide sequence ID" value="NZ_BAUV01000019.1"/>
</dbReference>
<name>W4QTY7_HALA3</name>
<dbReference type="Gene3D" id="1.10.10.10">
    <property type="entry name" value="Winged helix-like DNA-binding domain superfamily/Winged helix DNA-binding domain"/>
    <property type="match status" value="1"/>
</dbReference>
<dbReference type="EMBL" id="BAUV01000019">
    <property type="protein sequence ID" value="GAE35536.1"/>
    <property type="molecule type" value="Genomic_DNA"/>
</dbReference>
<dbReference type="eggNOG" id="COG1595">
    <property type="taxonomic scope" value="Bacteria"/>
</dbReference>
<dbReference type="InterPro" id="IPR013249">
    <property type="entry name" value="RNA_pol_sigma70_r4_t2"/>
</dbReference>
<evidence type="ECO:0000313" key="7">
    <source>
        <dbReference type="EMBL" id="GAE35536.1"/>
    </source>
</evidence>
<feature type="domain" description="RNA polymerase sigma factor 70 region 4 type 2" evidence="6">
    <location>
        <begin position="109"/>
        <end position="161"/>
    </location>
</feature>
<dbReference type="GO" id="GO:0003677">
    <property type="term" value="F:DNA binding"/>
    <property type="evidence" value="ECO:0007669"/>
    <property type="project" value="InterPro"/>
</dbReference>
<dbReference type="NCBIfam" id="TIGR02937">
    <property type="entry name" value="sigma70-ECF"/>
    <property type="match status" value="1"/>
</dbReference>
<sequence length="175" mass="21287">MREETQNQKILDWYNQYSSDIYRFIFMMIGDQEQAKDLTHDTYLKAYKSLIHYKNETSDKNWLYRLARHVTIDYMRKKKPLLYMVETFAIIKIDPNCPEKLTQLDENEQYLYRSLRRLKRSYREVIILRKVKELSIKETSEVLNWSESKVKVTLLRALSALKKQLEEEGYEHEAF</sequence>
<dbReference type="PANTHER" id="PTHR43133:SF60">
    <property type="entry name" value="RNA POLYMERASE SIGMA FACTOR SIGV"/>
    <property type="match status" value="1"/>
</dbReference>
<proteinExistence type="inferred from homology"/>
<gene>
    <name evidence="7" type="ORF">JCM9157_2648</name>
</gene>
<keyword evidence="4" id="KW-0804">Transcription</keyword>
<dbReference type="Gene3D" id="1.10.1740.10">
    <property type="match status" value="1"/>
</dbReference>
<dbReference type="SUPFAM" id="SSF88946">
    <property type="entry name" value="Sigma2 domain of RNA polymerase sigma factors"/>
    <property type="match status" value="1"/>
</dbReference>
<comment type="similarity">
    <text evidence="1">Belongs to the sigma-70 factor family. ECF subfamily.</text>
</comment>
<dbReference type="GO" id="GO:0016987">
    <property type="term" value="F:sigma factor activity"/>
    <property type="evidence" value="ECO:0007669"/>
    <property type="project" value="UniProtKB-KW"/>
</dbReference>
<dbReference type="InterPro" id="IPR014284">
    <property type="entry name" value="RNA_pol_sigma-70_dom"/>
</dbReference>
<dbReference type="PANTHER" id="PTHR43133">
    <property type="entry name" value="RNA POLYMERASE ECF-TYPE SIGMA FACTO"/>
    <property type="match status" value="1"/>
</dbReference>
<evidence type="ECO:0000259" key="6">
    <source>
        <dbReference type="Pfam" id="PF08281"/>
    </source>
</evidence>
<dbReference type="CDD" id="cd06171">
    <property type="entry name" value="Sigma70_r4"/>
    <property type="match status" value="1"/>
</dbReference>
<comment type="caution">
    <text evidence="7">The sequence shown here is derived from an EMBL/GenBank/DDBJ whole genome shotgun (WGS) entry which is preliminary data.</text>
</comment>
<evidence type="ECO:0000256" key="3">
    <source>
        <dbReference type="ARBA" id="ARBA00023082"/>
    </source>
</evidence>
<evidence type="ECO:0000256" key="1">
    <source>
        <dbReference type="ARBA" id="ARBA00010641"/>
    </source>
</evidence>
<dbReference type="Pfam" id="PF04542">
    <property type="entry name" value="Sigma70_r2"/>
    <property type="match status" value="1"/>
</dbReference>
<reference evidence="7 8" key="1">
    <citation type="journal article" date="2014" name="Genome Announc.">
        <title>Draft Genome Sequences of Three Alkaliphilic Bacillus Strains, Bacillus wakoensis JCM 9140T, Bacillus akibai JCM 9157T, and Bacillus hemicellulosilyticus JCM 9152T.</title>
        <authorList>
            <person name="Yuki M."/>
            <person name="Oshima K."/>
            <person name="Suda W."/>
            <person name="Oshida Y."/>
            <person name="Kitamura K."/>
            <person name="Iida T."/>
            <person name="Hattori M."/>
            <person name="Ohkuma M."/>
        </authorList>
    </citation>
    <scope>NUCLEOTIDE SEQUENCE [LARGE SCALE GENOMIC DNA]</scope>
    <source>
        <strain evidence="7 8">JCM 9157</strain>
    </source>
</reference>
<evidence type="ECO:0000313" key="8">
    <source>
        <dbReference type="Proteomes" id="UP000018896"/>
    </source>
</evidence>